<dbReference type="KEGG" id="vg:62679242"/>
<reference evidence="3" key="1">
    <citation type="submission" date="2016-11" db="EMBL/GenBank/DDBJ databases">
        <title>The complete genome sequence of Cyanosiphovirus S-ESS1.</title>
        <authorList>
            <person name="Han Y."/>
        </authorList>
    </citation>
    <scope>NUCLEOTIDE SEQUENCE [LARGE SCALE GENOMIC DNA]</scope>
</reference>
<dbReference type="InterPro" id="IPR005564">
    <property type="entry name" value="Major_capsid_GpE"/>
</dbReference>
<evidence type="ECO:0000256" key="2">
    <source>
        <dbReference type="ARBA" id="ARBA00023200"/>
    </source>
</evidence>
<name>A0A1V0DX27_9CAUD</name>
<evidence type="ECO:0000313" key="4">
    <source>
        <dbReference type="Proteomes" id="UP000225878"/>
    </source>
</evidence>
<dbReference type="EMBL" id="KY249644">
    <property type="protein sequence ID" value="ARB05703.1"/>
    <property type="molecule type" value="Genomic_DNA"/>
</dbReference>
<evidence type="ECO:0000256" key="1">
    <source>
        <dbReference type="ARBA" id="ARBA00022561"/>
    </source>
</evidence>
<dbReference type="Gene3D" id="3.15.30.10">
    <property type="entry name" value="putative capsid protein of prophage domain like"/>
    <property type="match status" value="2"/>
</dbReference>
<sequence length="244" mass="27196">MTPQQRYMAIVADILRQHREAIERRWEWMAAEAVLNGAVTLEDDNYPRKVVDFQRAAGHTVTLTTGNFWGDAGVSILGLLETWKKVMRRAKHGGVANRLTVGVDAWEVMRADTEIRDLIKTDYRPAQQGGLDLNFGVMEGLEVEYVGKLNGTTEVYVYSDYYELADGSVTDFMDPRDVVLTSPSISGIRCFGAIQDVSAGFQPLAIFPKMWNQEDPSATFVMSQSAPLMVPLNPNASFRARVVA</sequence>
<dbReference type="Pfam" id="PF03864">
    <property type="entry name" value="Phage_cap_E"/>
    <property type="match status" value="1"/>
</dbReference>
<keyword evidence="4" id="KW-1185">Reference proteome</keyword>
<evidence type="ECO:0000313" key="3">
    <source>
        <dbReference type="EMBL" id="ARB05703.1"/>
    </source>
</evidence>
<protein>
    <submittedName>
        <fullName evidence="3">Minor capsid protein E</fullName>
    </submittedName>
</protein>
<keyword evidence="1" id="KW-0946">Virion</keyword>
<dbReference type="RefSeq" id="YP_009997097.1">
    <property type="nucleotide sequence ID" value="NC_052968.1"/>
</dbReference>
<keyword evidence="2" id="KW-1035">Host cytoplasm</keyword>
<keyword evidence="1" id="KW-0167">Capsid protein</keyword>
<proteinExistence type="predicted"/>
<dbReference type="GeneID" id="62679242"/>
<organism evidence="3">
    <name type="scientific">Synechococcus virus S-ESS1</name>
    <dbReference type="NCBI Taxonomy" id="1964565"/>
    <lineage>
        <taxon>Viruses</taxon>
        <taxon>Duplodnaviria</taxon>
        <taxon>Heunggongvirae</taxon>
        <taxon>Uroviricota</taxon>
        <taxon>Caudoviricetes</taxon>
        <taxon>Casjensviridae</taxon>
        <taxon>Sessunavirus</taxon>
        <taxon>Sessunavirus SESS1</taxon>
    </lineage>
</organism>
<dbReference type="GO" id="GO:0019028">
    <property type="term" value="C:viral capsid"/>
    <property type="evidence" value="ECO:0007669"/>
    <property type="project" value="UniProtKB-KW"/>
</dbReference>
<dbReference type="Proteomes" id="UP000225878">
    <property type="component" value="Segment"/>
</dbReference>
<accession>A0A1V0DX27</accession>